<evidence type="ECO:0000313" key="2">
    <source>
        <dbReference type="Proteomes" id="UP001216907"/>
    </source>
</evidence>
<proteinExistence type="predicted"/>
<organism evidence="1 2">
    <name type="scientific">Paludisphaera mucosa</name>
    <dbReference type="NCBI Taxonomy" id="3030827"/>
    <lineage>
        <taxon>Bacteria</taxon>
        <taxon>Pseudomonadati</taxon>
        <taxon>Planctomycetota</taxon>
        <taxon>Planctomycetia</taxon>
        <taxon>Isosphaerales</taxon>
        <taxon>Isosphaeraceae</taxon>
        <taxon>Paludisphaera</taxon>
    </lineage>
</organism>
<dbReference type="Proteomes" id="UP001216907">
    <property type="component" value="Unassembled WGS sequence"/>
</dbReference>
<dbReference type="RefSeq" id="WP_277863089.1">
    <property type="nucleotide sequence ID" value="NZ_JARRAG010000002.1"/>
</dbReference>
<comment type="caution">
    <text evidence="1">The sequence shown here is derived from an EMBL/GenBank/DDBJ whole genome shotgun (WGS) entry which is preliminary data.</text>
</comment>
<dbReference type="InterPro" id="IPR005358">
    <property type="entry name" value="Puta_zinc/iron-chelating_dom"/>
</dbReference>
<accession>A0ABT6FGT8</accession>
<protein>
    <submittedName>
        <fullName evidence="1">YkgJ family cysteine cluster protein</fullName>
    </submittedName>
</protein>
<sequence length="256" mass="27872">MATDRTARIELRLPAGSLELEVTAPDGDVPIGRVLPLARALSDRIVELTVLDAEAHGRAVSCRAGCGACCRQLVPIGQAEARRIAELVDAMPEPRRNEVRRRFDAAARKLDEAGLAADLRRRDAWDADDRRRVGLTYFHQGVPCPFLEDESCSIHPDRPLACREYLVTSPAENCSHPTAEGIDMVRMPTSVWTAAARLEPPVPGARSISWTPLVLALEFAAGHPEEPPTRPARVLVDELFRNVAGPLAKAEADPSA</sequence>
<gene>
    <name evidence="1" type="ORF">PZE19_23760</name>
</gene>
<reference evidence="1 2" key="1">
    <citation type="submission" date="2023-03" db="EMBL/GenBank/DDBJ databases">
        <title>Paludisphaera mucosa sp. nov. a novel planctomycete from northern fen.</title>
        <authorList>
            <person name="Ivanova A."/>
        </authorList>
    </citation>
    <scope>NUCLEOTIDE SEQUENCE [LARGE SCALE GENOMIC DNA]</scope>
    <source>
        <strain evidence="1 2">Pla2</strain>
    </source>
</reference>
<keyword evidence="2" id="KW-1185">Reference proteome</keyword>
<dbReference type="Pfam" id="PF03692">
    <property type="entry name" value="CxxCxxCC"/>
    <property type="match status" value="1"/>
</dbReference>
<evidence type="ECO:0000313" key="1">
    <source>
        <dbReference type="EMBL" id="MDG3006798.1"/>
    </source>
</evidence>
<dbReference type="EMBL" id="JARRAG010000002">
    <property type="protein sequence ID" value="MDG3006798.1"/>
    <property type="molecule type" value="Genomic_DNA"/>
</dbReference>
<name>A0ABT6FGT8_9BACT</name>